<dbReference type="Proteomes" id="UP000095601">
    <property type="component" value="Unassembled WGS sequence"/>
</dbReference>
<feature type="binding site" evidence="6">
    <location>
        <position position="159"/>
    </location>
    <ligand>
        <name>acetyl-CoA</name>
        <dbReference type="ChEBI" id="CHEBI:57288"/>
    </ligand>
</feature>
<dbReference type="PANTHER" id="PTHR43300">
    <property type="entry name" value="ACETYLTRANSFERASE"/>
    <property type="match status" value="1"/>
</dbReference>
<feature type="site" description="Increases basicity of active site His" evidence="5">
    <location>
        <position position="130"/>
    </location>
</feature>
<comment type="similarity">
    <text evidence="1">Belongs to the transferase hexapeptide repeat family.</text>
</comment>
<evidence type="ECO:0000313" key="9">
    <source>
        <dbReference type="Proteomes" id="UP000095601"/>
    </source>
</evidence>
<dbReference type="SUPFAM" id="SSF51161">
    <property type="entry name" value="Trimeric LpxA-like enzymes"/>
    <property type="match status" value="1"/>
</dbReference>
<evidence type="ECO:0000256" key="1">
    <source>
        <dbReference type="ARBA" id="ARBA00007274"/>
    </source>
</evidence>
<accession>A0A1E5UF76</accession>
<evidence type="ECO:0000256" key="2">
    <source>
        <dbReference type="ARBA" id="ARBA00022679"/>
    </source>
</evidence>
<protein>
    <submittedName>
        <fullName evidence="8">Sugar O-acyltransferase, sialic acid O-acetyltransferase NeuD family protein</fullName>
    </submittedName>
</protein>
<dbReference type="Gene3D" id="3.40.50.20">
    <property type="match status" value="1"/>
</dbReference>
<dbReference type="PATRIC" id="fig|237258.4.peg.2250"/>
<evidence type="ECO:0000256" key="5">
    <source>
        <dbReference type="PIRSR" id="PIRSR620019-1"/>
    </source>
</evidence>
<name>A0A1E5UF76_9FLAO</name>
<dbReference type="InterPro" id="IPR041561">
    <property type="entry name" value="PglD_N"/>
</dbReference>
<dbReference type="PROSITE" id="PS00101">
    <property type="entry name" value="HEXAPEP_TRANSFERASES"/>
    <property type="match status" value="1"/>
</dbReference>
<feature type="binding site" evidence="6">
    <location>
        <position position="138"/>
    </location>
    <ligand>
        <name>acetyl-CoA</name>
        <dbReference type="ChEBI" id="CHEBI:57288"/>
    </ligand>
</feature>
<reference evidence="8 9" key="1">
    <citation type="submission" date="2016-09" db="EMBL/GenBank/DDBJ databases">
        <authorList>
            <person name="Capua I."/>
            <person name="De Benedictis P."/>
            <person name="Joannis T."/>
            <person name="Lombin L.H."/>
            <person name="Cattoli G."/>
        </authorList>
    </citation>
    <scope>NUCLEOTIDE SEQUENCE [LARGE SCALE GENOMIC DNA]</scope>
    <source>
        <strain evidence="8 9">NRS-1</strain>
    </source>
</reference>
<organism evidence="8 9">
    <name type="scientific">Cloacibacterium normanense</name>
    <dbReference type="NCBI Taxonomy" id="237258"/>
    <lineage>
        <taxon>Bacteria</taxon>
        <taxon>Pseudomonadati</taxon>
        <taxon>Bacteroidota</taxon>
        <taxon>Flavobacteriia</taxon>
        <taxon>Flavobacteriales</taxon>
        <taxon>Weeksellaceae</taxon>
    </lineage>
</organism>
<dbReference type="Pfam" id="PF17836">
    <property type="entry name" value="PglD_N"/>
    <property type="match status" value="1"/>
</dbReference>
<gene>
    <name evidence="8" type="ORF">BHF72_2088</name>
</gene>
<dbReference type="InterPro" id="IPR001451">
    <property type="entry name" value="Hexapep"/>
</dbReference>
<feature type="active site" description="Proton acceptor" evidence="5">
    <location>
        <position position="129"/>
    </location>
</feature>
<dbReference type="CDD" id="cd03360">
    <property type="entry name" value="LbH_AT_putative"/>
    <property type="match status" value="1"/>
</dbReference>
<dbReference type="RefSeq" id="WP_069798141.1">
    <property type="nucleotide sequence ID" value="NZ_CP034157.1"/>
</dbReference>
<dbReference type="STRING" id="237258.SAMN04489756_11021"/>
<dbReference type="KEGG" id="cnr:EB819_08435"/>
<dbReference type="InterPro" id="IPR020019">
    <property type="entry name" value="AcTrfase_PglD-like"/>
</dbReference>
<dbReference type="AlphaFoldDB" id="A0A1E5UF76"/>
<keyword evidence="9" id="KW-1185">Reference proteome</keyword>
<dbReference type="Pfam" id="PF00132">
    <property type="entry name" value="Hexapep"/>
    <property type="match status" value="1"/>
</dbReference>
<keyword evidence="3" id="KW-0677">Repeat</keyword>
<dbReference type="OrthoDB" id="9794407at2"/>
<evidence type="ECO:0000313" key="8">
    <source>
        <dbReference type="EMBL" id="OEL11447.1"/>
    </source>
</evidence>
<evidence type="ECO:0000259" key="7">
    <source>
        <dbReference type="Pfam" id="PF17836"/>
    </source>
</evidence>
<feature type="binding site" evidence="6">
    <location>
        <position position="63"/>
    </location>
    <ligand>
        <name>substrate</name>
    </ligand>
</feature>
<sequence length="207" mass="22186">MNSLVLYGAGGHAKVIYDIILSNDMLLEYLVDDNPPADFFHHLEIYKPTEELLKKHKVIVAVGDANAREKIVNKLSGICVFETLIHRSAFVSRFSELGDGTVVMPQVCVNAEVKIGNHCIINTASVIEHDCIIEDFVHISPTVTLAGNITIKKRAQIGIGARIIPGVTVGEDAIVGAGAVIIKDVPAGATVVGNPGKIIKLSELSEQ</sequence>
<dbReference type="EMBL" id="MKGI01000041">
    <property type="protein sequence ID" value="OEL11447.1"/>
    <property type="molecule type" value="Genomic_DNA"/>
</dbReference>
<dbReference type="InterPro" id="IPR018357">
    <property type="entry name" value="Hexapep_transf_CS"/>
</dbReference>
<dbReference type="InterPro" id="IPR011004">
    <property type="entry name" value="Trimer_LpxA-like_sf"/>
</dbReference>
<feature type="domain" description="PglD N-terminal" evidence="7">
    <location>
        <begin position="4"/>
        <end position="75"/>
    </location>
</feature>
<evidence type="ECO:0000256" key="6">
    <source>
        <dbReference type="PIRSR" id="PIRSR620019-2"/>
    </source>
</evidence>
<keyword evidence="4 8" id="KW-0012">Acyltransferase</keyword>
<dbReference type="PANTHER" id="PTHR43300:SF7">
    <property type="entry name" value="UDP-N-ACETYLBACILLOSAMINE N-ACETYLTRANSFERASE"/>
    <property type="match status" value="1"/>
</dbReference>
<dbReference type="InterPro" id="IPR050179">
    <property type="entry name" value="Trans_hexapeptide_repeat"/>
</dbReference>
<comment type="caution">
    <text evidence="8">The sequence shown here is derived from an EMBL/GenBank/DDBJ whole genome shotgun (WGS) entry which is preliminary data.</text>
</comment>
<keyword evidence="2 8" id="KW-0808">Transferase</keyword>
<evidence type="ECO:0000256" key="4">
    <source>
        <dbReference type="ARBA" id="ARBA00023315"/>
    </source>
</evidence>
<proteinExistence type="inferred from homology"/>
<dbReference type="GO" id="GO:0016746">
    <property type="term" value="F:acyltransferase activity"/>
    <property type="evidence" value="ECO:0007669"/>
    <property type="project" value="UniProtKB-KW"/>
</dbReference>
<evidence type="ECO:0000256" key="3">
    <source>
        <dbReference type="ARBA" id="ARBA00022737"/>
    </source>
</evidence>
<dbReference type="NCBIfam" id="TIGR03570">
    <property type="entry name" value="NeuD_NnaD"/>
    <property type="match status" value="1"/>
</dbReference>
<dbReference type="Gene3D" id="2.160.10.10">
    <property type="entry name" value="Hexapeptide repeat proteins"/>
    <property type="match status" value="1"/>
</dbReference>